<reference evidence="4 7" key="1">
    <citation type="submission" date="2018-02" db="EMBL/GenBank/DDBJ databases">
        <title>Deep subsurface shale carbon reservoir microbial communities from Ohio and West Virginia, USA.</title>
        <authorList>
            <person name="Wrighton K."/>
        </authorList>
    </citation>
    <scope>NUCLEOTIDE SEQUENCE [LARGE SCALE GENOMIC DNA]</scope>
    <source>
        <strain evidence="4 7">UTICA-S1B6</strain>
    </source>
</reference>
<evidence type="ECO:0000313" key="4">
    <source>
        <dbReference type="EMBL" id="PPK52452.1"/>
    </source>
</evidence>
<reference evidence="5 6" key="2">
    <citation type="submission" date="2018-02" db="EMBL/GenBank/DDBJ databases">
        <title>Subsurface microbial communities from deep shales in Ohio and West Virginia, USA.</title>
        <authorList>
            <person name="Wrighton K."/>
        </authorList>
    </citation>
    <scope>NUCLEOTIDE SEQUENCE [LARGE SCALE GENOMIC DNA]</scope>
    <source>
        <strain evidence="5 6">UTICA-S1B9</strain>
    </source>
</reference>
<keyword evidence="2" id="KW-0732">Signal</keyword>
<evidence type="ECO:0000313" key="7">
    <source>
        <dbReference type="Proteomes" id="UP000239648"/>
    </source>
</evidence>
<dbReference type="OrthoDB" id="3393679at2"/>
<dbReference type="EMBL" id="PTIU01000005">
    <property type="protein sequence ID" value="PPK55424.1"/>
    <property type="molecule type" value="Genomic_DNA"/>
</dbReference>
<feature type="signal peptide" evidence="2">
    <location>
        <begin position="1"/>
        <end position="38"/>
    </location>
</feature>
<dbReference type="RefSeq" id="WP_104415375.1">
    <property type="nucleotide sequence ID" value="NZ_PTIV01000014.1"/>
</dbReference>
<feature type="chain" id="PRO_5015410953" description="AMIN-like domain-containing protein" evidence="2">
    <location>
        <begin position="39"/>
        <end position="234"/>
    </location>
</feature>
<name>A0A2S6G8C5_9GAMM</name>
<accession>A0A2S6G8C5</accession>
<feature type="domain" description="AMIN-like" evidence="3">
    <location>
        <begin position="104"/>
        <end position="228"/>
    </location>
</feature>
<protein>
    <recommendedName>
        <fullName evidence="3">AMIN-like domain-containing protein</fullName>
    </recommendedName>
</protein>
<evidence type="ECO:0000259" key="3">
    <source>
        <dbReference type="Pfam" id="PF24837"/>
    </source>
</evidence>
<organism evidence="5 6">
    <name type="scientific">Marinobacter persicus</name>
    <dbReference type="NCBI Taxonomy" id="930118"/>
    <lineage>
        <taxon>Bacteria</taxon>
        <taxon>Pseudomonadati</taxon>
        <taxon>Pseudomonadota</taxon>
        <taxon>Gammaproteobacteria</taxon>
        <taxon>Pseudomonadales</taxon>
        <taxon>Marinobacteraceae</taxon>
        <taxon>Marinobacter</taxon>
    </lineage>
</organism>
<dbReference type="Proteomes" id="UP000239648">
    <property type="component" value="Unassembled WGS sequence"/>
</dbReference>
<evidence type="ECO:0000313" key="6">
    <source>
        <dbReference type="Proteomes" id="UP000239446"/>
    </source>
</evidence>
<keyword evidence="7" id="KW-1185">Reference proteome</keyword>
<dbReference type="InterPro" id="IPR056303">
    <property type="entry name" value="AMIN-like"/>
</dbReference>
<dbReference type="Pfam" id="PF24837">
    <property type="entry name" value="AMIN-like"/>
    <property type="match status" value="1"/>
</dbReference>
<evidence type="ECO:0000313" key="5">
    <source>
        <dbReference type="EMBL" id="PPK55424.1"/>
    </source>
</evidence>
<dbReference type="AlphaFoldDB" id="A0A2S6G8C5"/>
<gene>
    <name evidence="5" type="ORF">B0H24_10055</name>
    <name evidence="4" type="ORF">BY455_1055</name>
</gene>
<proteinExistence type="predicted"/>
<evidence type="ECO:0000256" key="2">
    <source>
        <dbReference type="SAM" id="SignalP"/>
    </source>
</evidence>
<evidence type="ECO:0000256" key="1">
    <source>
        <dbReference type="SAM" id="MobiDB-lite"/>
    </source>
</evidence>
<feature type="region of interest" description="Disordered" evidence="1">
    <location>
        <begin position="47"/>
        <end position="81"/>
    </location>
</feature>
<dbReference type="EMBL" id="PTIT01000005">
    <property type="protein sequence ID" value="PPK52452.1"/>
    <property type="molecule type" value="Genomic_DNA"/>
</dbReference>
<sequence>MVRIPYKQRIDNQLSSCRLCAFSSLRIALVFASMLFLAACTQNDSLSDSPTAEKGKTDSPATQNDAANGRNESPPGDDEPSAVYLSEWTAGIIDRPRTDQPVARLVDVRTGLHEGFDRVVFEFDERVPGYHVEYIDQPVRKCGSGKVTPLAGDGWLEVRMYPANAHTEEGKLTVANREWMPGLPVLSELELTCDFEAVVTWVMGVESPNRYQVRELSNPPRLVIDLRHDRNRSN</sequence>
<dbReference type="Proteomes" id="UP000239446">
    <property type="component" value="Unassembled WGS sequence"/>
</dbReference>
<comment type="caution">
    <text evidence="5">The sequence shown here is derived from an EMBL/GenBank/DDBJ whole genome shotgun (WGS) entry which is preliminary data.</text>
</comment>